<dbReference type="PROSITE" id="PS00109">
    <property type="entry name" value="PROTEIN_KINASE_TYR"/>
    <property type="match status" value="1"/>
</dbReference>
<dbReference type="EMBL" id="AJVK01029317">
    <property type="status" value="NOT_ANNOTATED_CDS"/>
    <property type="molecule type" value="Genomic_DNA"/>
</dbReference>
<dbReference type="PANTHER" id="PTHR24416">
    <property type="entry name" value="TYROSINE-PROTEIN KINASE RECEPTOR"/>
    <property type="match status" value="1"/>
</dbReference>
<dbReference type="PANTHER" id="PTHR24416:SF531">
    <property type="entry name" value="DERAILED 2, ISOFORM B"/>
    <property type="match status" value="1"/>
</dbReference>
<dbReference type="VEuPathDB" id="VectorBase:PPAPM1_002828"/>
<dbReference type="Pfam" id="PF07714">
    <property type="entry name" value="PK_Tyr_Ser-Thr"/>
    <property type="match status" value="1"/>
</dbReference>
<protein>
    <submittedName>
        <fullName evidence="1">Uncharacterized protein</fullName>
    </submittedName>
</protein>
<dbReference type="GO" id="GO:0007169">
    <property type="term" value="P:cell surface receptor protein tyrosine kinase signaling pathway"/>
    <property type="evidence" value="ECO:0007669"/>
    <property type="project" value="TreeGrafter"/>
</dbReference>
<name>A0A1B0GND1_PHLPP</name>
<dbReference type="GO" id="GO:0007409">
    <property type="term" value="P:axonogenesis"/>
    <property type="evidence" value="ECO:0007669"/>
    <property type="project" value="TreeGrafter"/>
</dbReference>
<dbReference type="InterPro" id="IPR020635">
    <property type="entry name" value="Tyr_kinase_cat_dom"/>
</dbReference>
<dbReference type="Proteomes" id="UP000092462">
    <property type="component" value="Unassembled WGS sequence"/>
</dbReference>
<dbReference type="EnsemblMetazoa" id="PPAI004799-RA">
    <property type="protein sequence ID" value="PPAI004799-PA"/>
    <property type="gene ID" value="PPAI004799"/>
</dbReference>
<keyword evidence="2" id="KW-1185">Reference proteome</keyword>
<dbReference type="PROSITE" id="PS50011">
    <property type="entry name" value="PROTEIN_KINASE_DOM"/>
    <property type="match status" value="1"/>
</dbReference>
<dbReference type="Gene3D" id="1.10.510.10">
    <property type="entry name" value="Transferase(Phosphotransferase) domain 1"/>
    <property type="match status" value="1"/>
</dbReference>
<evidence type="ECO:0000313" key="1">
    <source>
        <dbReference type="EnsemblMetazoa" id="PPAI004799-PA"/>
    </source>
</evidence>
<dbReference type="AlphaFoldDB" id="A0A1B0GND1"/>
<dbReference type="InterPro" id="IPR001245">
    <property type="entry name" value="Ser-Thr/Tyr_kinase_cat_dom"/>
</dbReference>
<dbReference type="InterPro" id="IPR000719">
    <property type="entry name" value="Prot_kinase_dom"/>
</dbReference>
<dbReference type="GO" id="GO:0005524">
    <property type="term" value="F:ATP binding"/>
    <property type="evidence" value="ECO:0007669"/>
    <property type="project" value="InterPro"/>
</dbReference>
<dbReference type="GO" id="GO:0043235">
    <property type="term" value="C:receptor complex"/>
    <property type="evidence" value="ECO:0007669"/>
    <property type="project" value="TreeGrafter"/>
</dbReference>
<dbReference type="InterPro" id="IPR008266">
    <property type="entry name" value="Tyr_kinase_AS"/>
</dbReference>
<dbReference type="GO" id="GO:0004713">
    <property type="term" value="F:protein tyrosine kinase activity"/>
    <property type="evidence" value="ECO:0007669"/>
    <property type="project" value="InterPro"/>
</dbReference>
<dbReference type="GO" id="GO:0005886">
    <property type="term" value="C:plasma membrane"/>
    <property type="evidence" value="ECO:0007669"/>
    <property type="project" value="TreeGrafter"/>
</dbReference>
<dbReference type="VEuPathDB" id="VectorBase:PPAI004799"/>
<dbReference type="InterPro" id="IPR050122">
    <property type="entry name" value="RTK"/>
</dbReference>
<dbReference type="GO" id="GO:0010976">
    <property type="term" value="P:positive regulation of neuron projection development"/>
    <property type="evidence" value="ECO:0007669"/>
    <property type="project" value="TreeGrafter"/>
</dbReference>
<evidence type="ECO:0000313" key="2">
    <source>
        <dbReference type="Proteomes" id="UP000092462"/>
    </source>
</evidence>
<organism evidence="1 2">
    <name type="scientific">Phlebotomus papatasi</name>
    <name type="common">Sandfly</name>
    <dbReference type="NCBI Taxonomy" id="29031"/>
    <lineage>
        <taxon>Eukaryota</taxon>
        <taxon>Metazoa</taxon>
        <taxon>Ecdysozoa</taxon>
        <taxon>Arthropoda</taxon>
        <taxon>Hexapoda</taxon>
        <taxon>Insecta</taxon>
        <taxon>Pterygota</taxon>
        <taxon>Neoptera</taxon>
        <taxon>Endopterygota</taxon>
        <taxon>Diptera</taxon>
        <taxon>Nematocera</taxon>
        <taxon>Psychodoidea</taxon>
        <taxon>Psychodidae</taxon>
        <taxon>Phlebotomus</taxon>
        <taxon>Phlebotomus</taxon>
    </lineage>
</organism>
<reference evidence="1" key="1">
    <citation type="submission" date="2022-08" db="UniProtKB">
        <authorList>
            <consortium name="EnsemblMetazoa"/>
        </authorList>
    </citation>
    <scope>IDENTIFICATION</scope>
    <source>
        <strain evidence="1">Israel</strain>
    </source>
</reference>
<dbReference type="EMBL" id="AJVK01029318">
    <property type="status" value="NOT_ANNOTATED_CDS"/>
    <property type="molecule type" value="Genomic_DNA"/>
</dbReference>
<dbReference type="SUPFAM" id="SSF56112">
    <property type="entry name" value="Protein kinase-like (PK-like)"/>
    <property type="match status" value="1"/>
</dbReference>
<accession>A0A1B0GND1</accession>
<proteinExistence type="predicted"/>
<sequence length="203" mass="23162">MGISHSNLHSPIAACMELPGPPQIAYPWPLNGNLKLYLQNSRENSNPPSTHQLVEFGLQITRGLAHLHSMGILHRDVATRNCVIDGDMNVKICDSGLSRDLFPDDYHCLGDNENRPVRWLALETLQKKLFVISSDIWSLGEVDPFELEAYLRDGYRLSQPVNCPDEFYTVMSCCWLQDHAQRPSFPQLIAYLHDFHADLEKYI</sequence>
<dbReference type="InterPro" id="IPR011009">
    <property type="entry name" value="Kinase-like_dom_sf"/>
</dbReference>
<dbReference type="SMART" id="SM00219">
    <property type="entry name" value="TyrKc"/>
    <property type="match status" value="1"/>
</dbReference>
<dbReference type="GO" id="GO:0051897">
    <property type="term" value="P:positive regulation of phosphatidylinositol 3-kinase/protein kinase B signal transduction"/>
    <property type="evidence" value="ECO:0007669"/>
    <property type="project" value="TreeGrafter"/>
</dbReference>